<reference evidence="1 2" key="1">
    <citation type="submission" date="2020-08" db="EMBL/GenBank/DDBJ databases">
        <title>Genome public.</title>
        <authorList>
            <person name="Liu C."/>
            <person name="Sun Q."/>
        </authorList>
    </citation>
    <scope>NUCLEOTIDE SEQUENCE [LARGE SCALE GENOMIC DNA]</scope>
    <source>
        <strain evidence="1 2">NSJ-26</strain>
    </source>
</reference>
<name>A0A926F0I3_9FIRM</name>
<comment type="caution">
    <text evidence="1">The sequence shown here is derived from an EMBL/GenBank/DDBJ whole genome shotgun (WGS) entry which is preliminary data.</text>
</comment>
<dbReference type="RefSeq" id="WP_249322477.1">
    <property type="nucleotide sequence ID" value="NZ_JACRTK010000001.1"/>
</dbReference>
<sequence length="260" mass="30369">MVGDIIADSLDQDTIRYLLFINLEKYHETIYRHSTQYFVVYINSLTKNQINKILNTLANEDYFISYVDMTFGSFLKTILANCLVPHAIKYKNIILQPHETDRHDDDNINILSYPYEDSGFIIRSINGDYFSLLLSYKIESLYTDDEDLSFSLNAIYPSYQSVLALPLFIPETKWKYLKTEKGNIFESLGLVDYTTDELRQVIVNRISQGYLYNLEYLEEYNVPKFNVSLGLNMLSGGIRRVIVSLKYLNESNHLQLITMY</sequence>
<dbReference type="AlphaFoldDB" id="A0A926F0I3"/>
<dbReference type="EMBL" id="JACRTK010000001">
    <property type="protein sequence ID" value="MBC8589659.1"/>
    <property type="molecule type" value="Genomic_DNA"/>
</dbReference>
<evidence type="ECO:0000313" key="2">
    <source>
        <dbReference type="Proteomes" id="UP000601522"/>
    </source>
</evidence>
<proteinExistence type="predicted"/>
<evidence type="ECO:0000313" key="1">
    <source>
        <dbReference type="EMBL" id="MBC8589659.1"/>
    </source>
</evidence>
<keyword evidence="2" id="KW-1185">Reference proteome</keyword>
<organism evidence="1 2">
    <name type="scientific">Wansuia hejianensis</name>
    <dbReference type="NCBI Taxonomy" id="2763667"/>
    <lineage>
        <taxon>Bacteria</taxon>
        <taxon>Bacillati</taxon>
        <taxon>Bacillota</taxon>
        <taxon>Clostridia</taxon>
        <taxon>Lachnospirales</taxon>
        <taxon>Lachnospiraceae</taxon>
        <taxon>Wansuia</taxon>
    </lineage>
</organism>
<accession>A0A926F0I3</accession>
<protein>
    <submittedName>
        <fullName evidence="1">Uncharacterized protein</fullName>
    </submittedName>
</protein>
<gene>
    <name evidence="1" type="ORF">H8689_00670</name>
</gene>
<dbReference type="Proteomes" id="UP000601522">
    <property type="component" value="Unassembled WGS sequence"/>
</dbReference>